<sequence>MVVAIDQLAGGTAYDYMSHITKSVDNLAKLYSDFYQEQYTDVRSTIISNTMSDRVTVDHATITKLNAFWQKSLNELNCHLHPLDTITSACKSSLQALETSKGKLFGRDCFGANIVVQLNKLRYKDGKGNPKSFVTFLNEHGLPRGLIPRYRGNRLHILFHMCGILVHHYHKL</sequence>
<gene>
    <name evidence="2" type="primary">LOC136088986</name>
</gene>
<accession>A0ABM4D7V3</accession>
<proteinExistence type="predicted"/>
<organism evidence="1 2">
    <name type="scientific">Hydra vulgaris</name>
    <name type="common">Hydra</name>
    <name type="synonym">Hydra attenuata</name>
    <dbReference type="NCBI Taxonomy" id="6087"/>
    <lineage>
        <taxon>Eukaryota</taxon>
        <taxon>Metazoa</taxon>
        <taxon>Cnidaria</taxon>
        <taxon>Hydrozoa</taxon>
        <taxon>Hydroidolina</taxon>
        <taxon>Anthoathecata</taxon>
        <taxon>Aplanulata</taxon>
        <taxon>Hydridae</taxon>
        <taxon>Hydra</taxon>
    </lineage>
</organism>
<keyword evidence="1" id="KW-1185">Reference proteome</keyword>
<reference evidence="2" key="1">
    <citation type="submission" date="2025-08" db="UniProtKB">
        <authorList>
            <consortium name="RefSeq"/>
        </authorList>
    </citation>
    <scope>IDENTIFICATION</scope>
</reference>
<dbReference type="Proteomes" id="UP001652625">
    <property type="component" value="Chromosome 12"/>
</dbReference>
<dbReference type="RefSeq" id="XP_065670404.1">
    <property type="nucleotide sequence ID" value="XM_065814332.1"/>
</dbReference>
<protein>
    <submittedName>
        <fullName evidence="2">Uncharacterized protein LOC136088986</fullName>
    </submittedName>
</protein>
<name>A0ABM4D7V3_HYDVU</name>
<dbReference type="GeneID" id="136088986"/>
<evidence type="ECO:0000313" key="1">
    <source>
        <dbReference type="Proteomes" id="UP001652625"/>
    </source>
</evidence>
<evidence type="ECO:0000313" key="2">
    <source>
        <dbReference type="RefSeq" id="XP_065670404.1"/>
    </source>
</evidence>